<keyword evidence="3" id="KW-1185">Reference proteome</keyword>
<sequence>MKNIFTIIIFLLTGFQIIFAQEKDSRLGEVTKESWDIHNLDSIKEIHDAVIIEKIGKSIPGEYFGRVDYSVYLKVLVLNETGVKRYSSKDIIYFKRGSLNFNGITWNLKDGKLEKTEFNAEDNGYHVDYLGMLNKVIINYPNVTPGSIIEYEYKIKGLSAINVPTWEFQAKDPVLYSSFHSGILTDYITRAHYIGAHPVKVTKLGKSKAIVSHRGRKFKELTNTLYEANNVPGIVDEPYSQVLKNKLTRYTFDFVGYTDINSAYHELGGDYSKLINDYLLSDEGFTKYKSNNKFLLDYFEFSKATNLTDTLSIIKKGINNMVAYNGKDGIIPSQGFRKTIREKSGSSVDINLIFVSVLRELGFVAYPAITATRDLGYVNPYIETMGHFNYLLVYLYRGYDDFLILDAVKPELAPNAIPLKSRNENALVINDSGDEYWIDINRNSLASTMTTVEIKLNSESSITKNISKIRTDADYALFMDEIEYNIEEHKEDFRRNYSKNHINSDFESHEFIFGKEYLTENITITEDISQVHNSFYLNIFDDFQLRESPFSSNQRNSDIDFISPWSKKFMVTIEVPEGYKVKEDIESKVVLSKDKLLSCKIIENTNKQKLTYIIILNIKKHFFLKSTYAGIKSFFDQVSLELNKNIELTLVEEKRSGIGG</sequence>
<organism evidence="2 3">
    <name type="scientific">Mangrovivirga halotolerans</name>
    <dbReference type="NCBI Taxonomy" id="2993936"/>
    <lineage>
        <taxon>Bacteria</taxon>
        <taxon>Pseudomonadati</taxon>
        <taxon>Bacteroidota</taxon>
        <taxon>Cytophagia</taxon>
        <taxon>Cytophagales</taxon>
        <taxon>Mangrovivirgaceae</taxon>
        <taxon>Mangrovivirga</taxon>
    </lineage>
</organism>
<protein>
    <submittedName>
        <fullName evidence="2">DUF3857 domain-containing protein</fullName>
    </submittedName>
</protein>
<evidence type="ECO:0000259" key="1">
    <source>
        <dbReference type="Pfam" id="PF12969"/>
    </source>
</evidence>
<dbReference type="Gene3D" id="2.60.40.3140">
    <property type="match status" value="1"/>
</dbReference>
<feature type="domain" description="DUF3857" evidence="1">
    <location>
        <begin position="65"/>
        <end position="179"/>
    </location>
</feature>
<name>A0ABT3RWS7_9BACT</name>
<gene>
    <name evidence="2" type="ORF">OO013_19560</name>
</gene>
<dbReference type="Proteomes" id="UP001209885">
    <property type="component" value="Unassembled WGS sequence"/>
</dbReference>
<evidence type="ECO:0000313" key="3">
    <source>
        <dbReference type="Proteomes" id="UP001209885"/>
    </source>
</evidence>
<proteinExistence type="predicted"/>
<reference evidence="2 3" key="1">
    <citation type="submission" date="2022-11" db="EMBL/GenBank/DDBJ databases">
        <title>The characterization of three novel Bacteroidetes species and genomic analysis of their roles in tidal elemental geochemical cycles.</title>
        <authorList>
            <person name="Ma K."/>
        </authorList>
    </citation>
    <scope>NUCLEOTIDE SEQUENCE [LARGE SCALE GENOMIC DNA]</scope>
    <source>
        <strain evidence="2 3">M17</strain>
    </source>
</reference>
<evidence type="ECO:0000313" key="2">
    <source>
        <dbReference type="EMBL" id="MCX2746085.1"/>
    </source>
</evidence>
<comment type="caution">
    <text evidence="2">The sequence shown here is derived from an EMBL/GenBank/DDBJ whole genome shotgun (WGS) entry which is preliminary data.</text>
</comment>
<dbReference type="EMBL" id="JAPFQN010000014">
    <property type="protein sequence ID" value="MCX2746085.1"/>
    <property type="molecule type" value="Genomic_DNA"/>
</dbReference>
<dbReference type="Pfam" id="PF12969">
    <property type="entry name" value="DUF3857"/>
    <property type="match status" value="1"/>
</dbReference>
<dbReference type="RefSeq" id="WP_266058776.1">
    <property type="nucleotide sequence ID" value="NZ_JAPFQN010000014.1"/>
</dbReference>
<dbReference type="InterPro" id="IPR024618">
    <property type="entry name" value="DUF3857"/>
</dbReference>
<dbReference type="Gene3D" id="2.60.120.1130">
    <property type="match status" value="1"/>
</dbReference>
<accession>A0ABT3RWS7</accession>